<keyword evidence="4" id="KW-1133">Transmembrane helix</keyword>
<dbReference type="AlphaFoldDB" id="A0AAV4RME0"/>
<dbReference type="GO" id="GO:0051480">
    <property type="term" value="P:regulation of cytosolic calcium ion concentration"/>
    <property type="evidence" value="ECO:0007669"/>
    <property type="project" value="TreeGrafter"/>
</dbReference>
<dbReference type="Proteomes" id="UP001054837">
    <property type="component" value="Unassembled WGS sequence"/>
</dbReference>
<sequence>MLLGLSWELERLAMQENEFKEIYVELSNQCKKYSCDLLDLCRSTEEVIAVLNKKTDSSLSKDEDRDKLTLSRLKLALKYEQKQFVAHPNCQQLLTSIWYEGLPIWRRRNAVMKIILCLSLITCIPLIALFYLMFPRSKLGKILRSPFMKFIYHR</sequence>
<dbReference type="PANTHER" id="PTHR10117:SF80">
    <property type="entry name" value="TRANSIENT-RECEPTOR-POTENTIAL-LIKE PROTEIN"/>
    <property type="match status" value="1"/>
</dbReference>
<dbReference type="EMBL" id="BPLQ01006342">
    <property type="protein sequence ID" value="GIY21774.1"/>
    <property type="molecule type" value="Genomic_DNA"/>
</dbReference>
<keyword evidence="4" id="KW-0472">Membrane</keyword>
<dbReference type="GO" id="GO:0034703">
    <property type="term" value="C:cation channel complex"/>
    <property type="evidence" value="ECO:0007669"/>
    <property type="project" value="TreeGrafter"/>
</dbReference>
<feature type="transmembrane region" description="Helical" evidence="4">
    <location>
        <begin position="114"/>
        <end position="134"/>
    </location>
</feature>
<keyword evidence="6" id="KW-1185">Reference proteome</keyword>
<keyword evidence="1" id="KW-0813">Transport</keyword>
<keyword evidence="4" id="KW-0812">Transmembrane</keyword>
<organism evidence="5 6">
    <name type="scientific">Caerostris darwini</name>
    <dbReference type="NCBI Taxonomy" id="1538125"/>
    <lineage>
        <taxon>Eukaryota</taxon>
        <taxon>Metazoa</taxon>
        <taxon>Ecdysozoa</taxon>
        <taxon>Arthropoda</taxon>
        <taxon>Chelicerata</taxon>
        <taxon>Arachnida</taxon>
        <taxon>Araneae</taxon>
        <taxon>Araneomorphae</taxon>
        <taxon>Entelegynae</taxon>
        <taxon>Araneoidea</taxon>
        <taxon>Araneidae</taxon>
        <taxon>Caerostris</taxon>
    </lineage>
</organism>
<comment type="caution">
    <text evidence="5">The sequence shown here is derived from an EMBL/GenBank/DDBJ whole genome shotgun (WGS) entry which is preliminary data.</text>
</comment>
<dbReference type="GO" id="GO:0070679">
    <property type="term" value="F:inositol 1,4,5 trisphosphate binding"/>
    <property type="evidence" value="ECO:0007669"/>
    <property type="project" value="TreeGrafter"/>
</dbReference>
<accession>A0AAV4RME0</accession>
<evidence type="ECO:0000313" key="6">
    <source>
        <dbReference type="Proteomes" id="UP001054837"/>
    </source>
</evidence>
<evidence type="ECO:0000256" key="4">
    <source>
        <dbReference type="SAM" id="Phobius"/>
    </source>
</evidence>
<name>A0AAV4RME0_9ARAC</name>
<evidence type="ECO:0000256" key="1">
    <source>
        <dbReference type="ARBA" id="ARBA00022448"/>
    </source>
</evidence>
<dbReference type="InterPro" id="IPR002153">
    <property type="entry name" value="TRPC_channel"/>
</dbReference>
<evidence type="ECO:0000256" key="2">
    <source>
        <dbReference type="ARBA" id="ARBA00023065"/>
    </source>
</evidence>
<protein>
    <submittedName>
        <fullName evidence="5">Uncharacterized protein</fullName>
    </submittedName>
</protein>
<gene>
    <name evidence="5" type="ORF">CDAR_291491</name>
</gene>
<proteinExistence type="predicted"/>
<dbReference type="GO" id="GO:0005886">
    <property type="term" value="C:plasma membrane"/>
    <property type="evidence" value="ECO:0007669"/>
    <property type="project" value="TreeGrafter"/>
</dbReference>
<evidence type="ECO:0000256" key="3">
    <source>
        <dbReference type="ARBA" id="ARBA00023303"/>
    </source>
</evidence>
<reference evidence="5 6" key="1">
    <citation type="submission" date="2021-06" db="EMBL/GenBank/DDBJ databases">
        <title>Caerostris darwini draft genome.</title>
        <authorList>
            <person name="Kono N."/>
            <person name="Arakawa K."/>
        </authorList>
    </citation>
    <scope>NUCLEOTIDE SEQUENCE [LARGE SCALE GENOMIC DNA]</scope>
</reference>
<dbReference type="PANTHER" id="PTHR10117">
    <property type="entry name" value="TRANSIENT RECEPTOR POTENTIAL CHANNEL"/>
    <property type="match status" value="1"/>
</dbReference>
<dbReference type="GO" id="GO:0007338">
    <property type="term" value="P:single fertilization"/>
    <property type="evidence" value="ECO:0007669"/>
    <property type="project" value="TreeGrafter"/>
</dbReference>
<keyword evidence="2" id="KW-0406">Ion transport</keyword>
<evidence type="ECO:0000313" key="5">
    <source>
        <dbReference type="EMBL" id="GIY21774.1"/>
    </source>
</evidence>
<dbReference type="GO" id="GO:0015279">
    <property type="term" value="F:store-operated calcium channel activity"/>
    <property type="evidence" value="ECO:0007669"/>
    <property type="project" value="TreeGrafter"/>
</dbReference>
<keyword evidence="3" id="KW-0407">Ion channel</keyword>